<keyword evidence="8" id="KW-1185">Reference proteome</keyword>
<dbReference type="SUPFAM" id="SSF144232">
    <property type="entry name" value="HIT/MYND zinc finger-like"/>
    <property type="match status" value="1"/>
</dbReference>
<dbReference type="Gene3D" id="6.10.140.2220">
    <property type="match status" value="1"/>
</dbReference>
<gene>
    <name evidence="7" type="ORF">CYLTODRAFT_457481</name>
</gene>
<evidence type="ECO:0000256" key="5">
    <source>
        <dbReference type="SAM" id="MobiDB-lite"/>
    </source>
</evidence>
<dbReference type="Proteomes" id="UP000054007">
    <property type="component" value="Unassembled WGS sequence"/>
</dbReference>
<evidence type="ECO:0000256" key="1">
    <source>
        <dbReference type="ARBA" id="ARBA00022723"/>
    </source>
</evidence>
<evidence type="ECO:0000256" key="4">
    <source>
        <dbReference type="PROSITE-ProRule" id="PRU00134"/>
    </source>
</evidence>
<evidence type="ECO:0000256" key="3">
    <source>
        <dbReference type="ARBA" id="ARBA00022833"/>
    </source>
</evidence>
<feature type="domain" description="MYND-type" evidence="6">
    <location>
        <begin position="342"/>
        <end position="384"/>
    </location>
</feature>
<organism evidence="7 8">
    <name type="scientific">Cylindrobasidium torrendii FP15055 ss-10</name>
    <dbReference type="NCBI Taxonomy" id="1314674"/>
    <lineage>
        <taxon>Eukaryota</taxon>
        <taxon>Fungi</taxon>
        <taxon>Dikarya</taxon>
        <taxon>Basidiomycota</taxon>
        <taxon>Agaricomycotina</taxon>
        <taxon>Agaricomycetes</taxon>
        <taxon>Agaricomycetidae</taxon>
        <taxon>Agaricales</taxon>
        <taxon>Marasmiineae</taxon>
        <taxon>Physalacriaceae</taxon>
        <taxon>Cylindrobasidium</taxon>
    </lineage>
</organism>
<dbReference type="GO" id="GO:0008270">
    <property type="term" value="F:zinc ion binding"/>
    <property type="evidence" value="ECO:0007669"/>
    <property type="project" value="UniProtKB-KW"/>
</dbReference>
<protein>
    <recommendedName>
        <fullName evidence="6">MYND-type domain-containing protein</fullName>
    </recommendedName>
</protein>
<sequence length="596" mass="66510">MSNGDSWNPPKCGQRHQGQELLPTTLADAFVQSLGAPKPRHPPKYYLGFLHLVEHEPDNGHWFLRYRRPDVLRTIYMFVTDYSAVQATPTPLRFPSGDIGNDAAARIFGDCAPRERRKSRGNTLAIRLCAALAEGLRFRGDVSSQPNASSRRAWPAEDGSDLWQRPLEQALCALWETYQACELQNGCHHILDAMTAMYYAVSPIHRIPLPLHLIPDFHTDVSSAMSRLEYSEESTNLFAVLRSIGLLLSTGMPDLSDRLHEVVLDGIYDALFITQVMSSYEAWQARMEIARAGGHLIKQHHATLDCRRYPATLIAQPADLPPVIPYAGAYCAIAVLSLQTTCFRRGCDKPASGRCQGCKVAQYCSSRCQSKDWKHRRMPHKVLCAPLAEYNDCMTQYGVNWLKKIEGVDRMVADSRAAGITLEEAEVVYRIAVLMSEDRIWDAGLREVLRHVRLVLEPKSQAALDQPAVLWKSLDASPNASAPLVYDYPVFINVSPDATGTWPPEKEEEGDSSSNADTLVETDSSEGFWGTLLDTFESMDDLVPVCIASIDSDTTGVYVLLSLLCLAVSHAFRETQGWVVDNWYTATPSHFICSRM</sequence>
<keyword evidence="3" id="KW-0862">Zinc</keyword>
<keyword evidence="2 4" id="KW-0863">Zinc-finger</keyword>
<dbReference type="Pfam" id="PF01753">
    <property type="entry name" value="zf-MYND"/>
    <property type="match status" value="1"/>
</dbReference>
<dbReference type="AlphaFoldDB" id="A0A0D7B0W2"/>
<dbReference type="PROSITE" id="PS50865">
    <property type="entry name" value="ZF_MYND_2"/>
    <property type="match status" value="1"/>
</dbReference>
<evidence type="ECO:0000313" key="7">
    <source>
        <dbReference type="EMBL" id="KIY64127.1"/>
    </source>
</evidence>
<dbReference type="OrthoDB" id="2998255at2759"/>
<keyword evidence="1" id="KW-0479">Metal-binding</keyword>
<reference evidence="7 8" key="1">
    <citation type="journal article" date="2015" name="Fungal Genet. Biol.">
        <title>Evolution of novel wood decay mechanisms in Agaricales revealed by the genome sequences of Fistulina hepatica and Cylindrobasidium torrendii.</title>
        <authorList>
            <person name="Floudas D."/>
            <person name="Held B.W."/>
            <person name="Riley R."/>
            <person name="Nagy L.G."/>
            <person name="Koehler G."/>
            <person name="Ransdell A.S."/>
            <person name="Younus H."/>
            <person name="Chow J."/>
            <person name="Chiniquy J."/>
            <person name="Lipzen A."/>
            <person name="Tritt A."/>
            <person name="Sun H."/>
            <person name="Haridas S."/>
            <person name="LaButti K."/>
            <person name="Ohm R.A."/>
            <person name="Kues U."/>
            <person name="Blanchette R.A."/>
            <person name="Grigoriev I.V."/>
            <person name="Minto R.E."/>
            <person name="Hibbett D.S."/>
        </authorList>
    </citation>
    <scope>NUCLEOTIDE SEQUENCE [LARGE SCALE GENOMIC DNA]</scope>
    <source>
        <strain evidence="7 8">FP15055 ss-10</strain>
    </source>
</reference>
<evidence type="ECO:0000256" key="2">
    <source>
        <dbReference type="ARBA" id="ARBA00022771"/>
    </source>
</evidence>
<dbReference type="InterPro" id="IPR002893">
    <property type="entry name" value="Znf_MYND"/>
</dbReference>
<evidence type="ECO:0000259" key="6">
    <source>
        <dbReference type="PROSITE" id="PS50865"/>
    </source>
</evidence>
<feature type="region of interest" description="Disordered" evidence="5">
    <location>
        <begin position="499"/>
        <end position="518"/>
    </location>
</feature>
<name>A0A0D7B0W2_9AGAR</name>
<dbReference type="EMBL" id="KN880652">
    <property type="protein sequence ID" value="KIY64127.1"/>
    <property type="molecule type" value="Genomic_DNA"/>
</dbReference>
<accession>A0A0D7B0W2</accession>
<evidence type="ECO:0000313" key="8">
    <source>
        <dbReference type="Proteomes" id="UP000054007"/>
    </source>
</evidence>
<proteinExistence type="predicted"/>